<dbReference type="Proteomes" id="UP000248311">
    <property type="component" value="Unassembled WGS sequence"/>
</dbReference>
<proteinExistence type="predicted"/>
<reference evidence="1 2" key="1">
    <citation type="submission" date="2018-06" db="EMBL/GenBank/DDBJ databases">
        <title>Genomic Encyclopedia of Type Strains, Phase III (KMG-III): the genomes of soil and plant-associated and newly described type strains.</title>
        <authorList>
            <person name="Whitman W."/>
        </authorList>
    </citation>
    <scope>NUCLEOTIDE SEQUENCE [LARGE SCALE GENOMIC DNA]</scope>
    <source>
        <strain evidence="1 2">CECT 9025</strain>
    </source>
</reference>
<gene>
    <name evidence="1" type="ORF">DFP88_10553</name>
</gene>
<comment type="caution">
    <text evidence="1">The sequence shown here is derived from an EMBL/GenBank/DDBJ whole genome shotgun (WGS) entry which is preliminary data.</text>
</comment>
<dbReference type="RefSeq" id="WP_110815307.1">
    <property type="nucleotide sequence ID" value="NZ_QJTE01000005.1"/>
</dbReference>
<organism evidence="1 2">
    <name type="scientific">Pseudoroseicyclus aestuarii</name>
    <dbReference type="NCBI Taxonomy" id="1795041"/>
    <lineage>
        <taxon>Bacteria</taxon>
        <taxon>Pseudomonadati</taxon>
        <taxon>Pseudomonadota</taxon>
        <taxon>Alphaproteobacteria</taxon>
        <taxon>Rhodobacterales</taxon>
        <taxon>Paracoccaceae</taxon>
        <taxon>Pseudoroseicyclus</taxon>
    </lineage>
</organism>
<evidence type="ECO:0000313" key="1">
    <source>
        <dbReference type="EMBL" id="PYE82213.1"/>
    </source>
</evidence>
<dbReference type="EMBL" id="QJTE01000005">
    <property type="protein sequence ID" value="PYE82213.1"/>
    <property type="molecule type" value="Genomic_DNA"/>
</dbReference>
<dbReference type="AlphaFoldDB" id="A0A318SN31"/>
<keyword evidence="2" id="KW-1185">Reference proteome</keyword>
<name>A0A318SN31_9RHOB</name>
<sequence length="425" mass="46236">MQPRIPALRRSLILAAGGLALLGGAMPLLAQEGGRLLTFGLSQSLSYSDNADLDTDPEGDTLRADTALSAIFSSTTRLQSLDLRANTAYRLVEGPGDTDEAEFSDPTLRLGYDRRGANSAFGLDARYASEDIEFLRGLDDFVDEEGNLDLPEDFGDLEGQGTRRSLRAGADLSLGQEGPFGTDFALSVEDVSYEDTTDPDLNDTQRLDADVDLRLALSRVLDARLGFGYKRIDEDGEELRQTRRIETGLSYDRPLGDYRGSLFYEDTEDGDRIGVSAGRDLDLPRGGLSFSLGATRDTEGELALTGDLSLSREFADAALSLSGNRSVSSTDDGEEVRTVFSARYERPLTALAALSLDARYANQENTGTDETTRNASLGASLGYSLTRDWSLDLGYRYRYRDEDGEGTATENNVSLSVGRSFSFRP</sequence>
<protein>
    <submittedName>
        <fullName evidence="1">Uncharacterized protein (PEP-CTERM system associated)</fullName>
    </submittedName>
</protein>
<accession>A0A318SN31</accession>
<evidence type="ECO:0000313" key="2">
    <source>
        <dbReference type="Proteomes" id="UP000248311"/>
    </source>
</evidence>
<dbReference type="OrthoDB" id="7756354at2"/>